<proteinExistence type="predicted"/>
<feature type="region of interest" description="Disordered" evidence="1">
    <location>
        <begin position="1"/>
        <end position="20"/>
    </location>
</feature>
<reference evidence="2 3" key="1">
    <citation type="submission" date="2021-06" db="EMBL/GenBank/DDBJ databases">
        <authorList>
            <person name="Palmer J.M."/>
        </authorList>
    </citation>
    <scope>NUCLEOTIDE SEQUENCE [LARGE SCALE GENOMIC DNA]</scope>
    <source>
        <strain evidence="2 3">AS_MEX2019</strain>
        <tissue evidence="2">Muscle</tissue>
    </source>
</reference>
<evidence type="ECO:0000313" key="2">
    <source>
        <dbReference type="EMBL" id="MEQ2309973.1"/>
    </source>
</evidence>
<accession>A0ABV0ZUM4</accession>
<sequence>MCFSPLNENDLKEKQKSASASKSLIGASQCFLSLRVAFSTVPPSPLHVYFNDDTILMGFKPFASPHKKCTRGDFQECLPPLSLSVAQVLHGAGTRSLRGLIKGRAQRGSGL</sequence>
<protein>
    <submittedName>
        <fullName evidence="2">Uncharacterized protein</fullName>
    </submittedName>
</protein>
<keyword evidence="3" id="KW-1185">Reference proteome</keyword>
<organism evidence="2 3">
    <name type="scientific">Ameca splendens</name>
    <dbReference type="NCBI Taxonomy" id="208324"/>
    <lineage>
        <taxon>Eukaryota</taxon>
        <taxon>Metazoa</taxon>
        <taxon>Chordata</taxon>
        <taxon>Craniata</taxon>
        <taxon>Vertebrata</taxon>
        <taxon>Euteleostomi</taxon>
        <taxon>Actinopterygii</taxon>
        <taxon>Neopterygii</taxon>
        <taxon>Teleostei</taxon>
        <taxon>Neoteleostei</taxon>
        <taxon>Acanthomorphata</taxon>
        <taxon>Ovalentaria</taxon>
        <taxon>Atherinomorphae</taxon>
        <taxon>Cyprinodontiformes</taxon>
        <taxon>Goodeidae</taxon>
        <taxon>Ameca</taxon>
    </lineage>
</organism>
<dbReference type="EMBL" id="JAHRIP010075405">
    <property type="protein sequence ID" value="MEQ2309973.1"/>
    <property type="molecule type" value="Genomic_DNA"/>
</dbReference>
<evidence type="ECO:0000313" key="3">
    <source>
        <dbReference type="Proteomes" id="UP001469553"/>
    </source>
</evidence>
<dbReference type="Proteomes" id="UP001469553">
    <property type="component" value="Unassembled WGS sequence"/>
</dbReference>
<comment type="caution">
    <text evidence="2">The sequence shown here is derived from an EMBL/GenBank/DDBJ whole genome shotgun (WGS) entry which is preliminary data.</text>
</comment>
<evidence type="ECO:0000256" key="1">
    <source>
        <dbReference type="SAM" id="MobiDB-lite"/>
    </source>
</evidence>
<gene>
    <name evidence="2" type="ORF">AMECASPLE_004077</name>
</gene>
<name>A0ABV0ZUM4_9TELE</name>